<organism evidence="11 12">
    <name type="scientific">Exaiptasia diaphana</name>
    <name type="common">Tropical sea anemone</name>
    <name type="synonym">Aiptasia pulchella</name>
    <dbReference type="NCBI Taxonomy" id="2652724"/>
    <lineage>
        <taxon>Eukaryota</taxon>
        <taxon>Metazoa</taxon>
        <taxon>Cnidaria</taxon>
        <taxon>Anthozoa</taxon>
        <taxon>Hexacorallia</taxon>
        <taxon>Actiniaria</taxon>
        <taxon>Aiptasiidae</taxon>
        <taxon>Exaiptasia</taxon>
    </lineage>
</organism>
<dbReference type="Pfam" id="PF00001">
    <property type="entry name" value="7tm_1"/>
    <property type="match status" value="1"/>
</dbReference>
<dbReference type="GO" id="GO:0005886">
    <property type="term" value="C:plasma membrane"/>
    <property type="evidence" value="ECO:0007669"/>
    <property type="project" value="TreeGrafter"/>
</dbReference>
<accession>A0A913XDX3</accession>
<dbReference type="PRINTS" id="PR00237">
    <property type="entry name" value="GPCRRHODOPSN"/>
</dbReference>
<dbReference type="PROSITE" id="PS50262">
    <property type="entry name" value="G_PROTEIN_RECEP_F1_2"/>
    <property type="match status" value="1"/>
</dbReference>
<evidence type="ECO:0000256" key="1">
    <source>
        <dbReference type="ARBA" id="ARBA00004141"/>
    </source>
</evidence>
<dbReference type="PANTHER" id="PTHR45695:SF9">
    <property type="entry name" value="LEUCOKININ RECEPTOR"/>
    <property type="match status" value="1"/>
</dbReference>
<dbReference type="GO" id="GO:0004930">
    <property type="term" value="F:G protein-coupled receptor activity"/>
    <property type="evidence" value="ECO:0007669"/>
    <property type="project" value="UniProtKB-KW"/>
</dbReference>
<dbReference type="GeneID" id="110241638"/>
<feature type="transmembrane region" description="Helical" evidence="9">
    <location>
        <begin position="73"/>
        <end position="93"/>
    </location>
</feature>
<dbReference type="SUPFAM" id="SSF81321">
    <property type="entry name" value="Family A G protein-coupled receptor-like"/>
    <property type="match status" value="1"/>
</dbReference>
<dbReference type="KEGG" id="epa:110241638"/>
<dbReference type="OrthoDB" id="6076970at2759"/>
<feature type="transmembrane region" description="Helical" evidence="9">
    <location>
        <begin position="193"/>
        <end position="215"/>
    </location>
</feature>
<sequence>MNFINALKPLNHLIRVCTRSLALLIEEETYSSPRCKVMIMANQANNTTTTPLNSSQIASHEQATVLILKVVEAALYGIIAVISIVGNSFLILAYRRNITGQMRSVYNLLVASIGASDLLLAIWSIPERMTRVIMDDAWLIDGVMGVILCKVVNFVEKLSITVSFLHLGALAFDRFLVVFYPCRSMVSMKSSKITVAVIWLSSLIYWGPILYFGGLRLKKGALSCAVRKFTPNWEYWYLPFVILLFGSLFVILILYILVAFKLWLRKLPGNQTYCINKRVHRSKRRMAKMVSVIVFAFYVCFLPYGVGWVGCSYLEYRPKSICNPWYKFVNILVLHFNCAINPIICLVFNLQYRLEWKLAIGDPFGLRVKLSRMSYRRRKSSTTTEAMMTINCSSNADPNRV</sequence>
<dbReference type="RefSeq" id="XP_020903179.1">
    <property type="nucleotide sequence ID" value="XM_021047520.2"/>
</dbReference>
<dbReference type="CDD" id="cd00637">
    <property type="entry name" value="7tm_classA_rhodopsin-like"/>
    <property type="match status" value="1"/>
</dbReference>
<feature type="transmembrane region" description="Helical" evidence="9">
    <location>
        <begin position="285"/>
        <end position="305"/>
    </location>
</feature>
<evidence type="ECO:0000256" key="7">
    <source>
        <dbReference type="ARBA" id="ARBA00023224"/>
    </source>
</evidence>
<dbReference type="Proteomes" id="UP000887567">
    <property type="component" value="Unplaced"/>
</dbReference>
<evidence type="ECO:0000256" key="3">
    <source>
        <dbReference type="ARBA" id="ARBA00022989"/>
    </source>
</evidence>
<comment type="similarity">
    <text evidence="8">Belongs to the G-protein coupled receptor 1 family.</text>
</comment>
<keyword evidence="6 8" id="KW-0675">Receptor</keyword>
<evidence type="ECO:0000313" key="12">
    <source>
        <dbReference type="Proteomes" id="UP000887567"/>
    </source>
</evidence>
<evidence type="ECO:0000259" key="10">
    <source>
        <dbReference type="PROSITE" id="PS50262"/>
    </source>
</evidence>
<keyword evidence="7 8" id="KW-0807">Transducer</keyword>
<evidence type="ECO:0000256" key="5">
    <source>
        <dbReference type="ARBA" id="ARBA00023136"/>
    </source>
</evidence>
<dbReference type="InterPro" id="IPR000276">
    <property type="entry name" value="GPCR_Rhodpsn"/>
</dbReference>
<keyword evidence="2 8" id="KW-0812">Transmembrane</keyword>
<feature type="transmembrane region" description="Helical" evidence="9">
    <location>
        <begin position="325"/>
        <end position="348"/>
    </location>
</feature>
<evidence type="ECO:0000313" key="11">
    <source>
        <dbReference type="EnsemblMetazoa" id="XP_020903179.1"/>
    </source>
</evidence>
<reference evidence="11" key="1">
    <citation type="submission" date="2022-11" db="UniProtKB">
        <authorList>
            <consortium name="EnsemblMetazoa"/>
        </authorList>
    </citation>
    <scope>IDENTIFICATION</scope>
</reference>
<keyword evidence="4 8" id="KW-0297">G-protein coupled receptor</keyword>
<feature type="transmembrane region" description="Helical" evidence="9">
    <location>
        <begin position="105"/>
        <end position="125"/>
    </location>
</feature>
<dbReference type="OMA" id="WIGWISC"/>
<proteinExistence type="inferred from homology"/>
<evidence type="ECO:0000256" key="6">
    <source>
        <dbReference type="ARBA" id="ARBA00023170"/>
    </source>
</evidence>
<protein>
    <recommendedName>
        <fullName evidence="10">G-protein coupled receptors family 1 profile domain-containing protein</fullName>
    </recommendedName>
</protein>
<keyword evidence="3 9" id="KW-1133">Transmembrane helix</keyword>
<evidence type="ECO:0000256" key="9">
    <source>
        <dbReference type="SAM" id="Phobius"/>
    </source>
</evidence>
<dbReference type="PANTHER" id="PTHR45695">
    <property type="entry name" value="LEUCOKININ RECEPTOR-RELATED"/>
    <property type="match status" value="1"/>
</dbReference>
<dbReference type="PROSITE" id="PS00237">
    <property type="entry name" value="G_PROTEIN_RECEP_F1_1"/>
    <property type="match status" value="1"/>
</dbReference>
<feature type="transmembrane region" description="Helical" evidence="9">
    <location>
        <begin position="160"/>
        <end position="181"/>
    </location>
</feature>
<evidence type="ECO:0000256" key="8">
    <source>
        <dbReference type="RuleBase" id="RU000688"/>
    </source>
</evidence>
<evidence type="ECO:0000256" key="4">
    <source>
        <dbReference type="ARBA" id="ARBA00023040"/>
    </source>
</evidence>
<evidence type="ECO:0000256" key="2">
    <source>
        <dbReference type="ARBA" id="ARBA00022692"/>
    </source>
</evidence>
<dbReference type="AlphaFoldDB" id="A0A913XDX3"/>
<name>A0A913XDX3_EXADI</name>
<feature type="domain" description="G-protein coupled receptors family 1 profile" evidence="10">
    <location>
        <begin position="86"/>
        <end position="345"/>
    </location>
</feature>
<keyword evidence="5 9" id="KW-0472">Membrane</keyword>
<dbReference type="InterPro" id="IPR017452">
    <property type="entry name" value="GPCR_Rhodpsn_7TM"/>
</dbReference>
<comment type="subcellular location">
    <subcellularLocation>
        <location evidence="1">Membrane</location>
        <topology evidence="1">Multi-pass membrane protein</topology>
    </subcellularLocation>
</comment>
<feature type="transmembrane region" description="Helical" evidence="9">
    <location>
        <begin position="235"/>
        <end position="264"/>
    </location>
</feature>
<dbReference type="Gene3D" id="1.20.1070.10">
    <property type="entry name" value="Rhodopsin 7-helix transmembrane proteins"/>
    <property type="match status" value="1"/>
</dbReference>
<dbReference type="EnsemblMetazoa" id="XM_021047520.2">
    <property type="protein sequence ID" value="XP_020903179.1"/>
    <property type="gene ID" value="LOC110241638"/>
</dbReference>
<keyword evidence="12" id="KW-1185">Reference proteome</keyword>